<comment type="caution">
    <text evidence="1">The sequence shown here is derived from an EMBL/GenBank/DDBJ whole genome shotgun (WGS) entry which is preliminary data.</text>
</comment>
<protein>
    <submittedName>
        <fullName evidence="1">Uncharacterized protein</fullName>
    </submittedName>
</protein>
<gene>
    <name evidence="1" type="ORF">DU71_01525</name>
    <name evidence="2" type="ORF">DU72_03805</name>
</gene>
<sequence length="69" mass="8152">MMNKFRDVRKRQIRIFGFDTVLLRLIYGNNALIWLQGLSPNDEIYIRIRPSTGHSEKDIVNDFFSSVHV</sequence>
<name>A0A0F8MKH8_METMZ</name>
<accession>A0A0F8MKH8</accession>
<evidence type="ECO:0000313" key="1">
    <source>
        <dbReference type="EMBL" id="KKH39007.1"/>
    </source>
</evidence>
<dbReference type="EMBL" id="JJQI01000069">
    <property type="protein sequence ID" value="KKH39007.1"/>
    <property type="molecule type" value="Genomic_DNA"/>
</dbReference>
<evidence type="ECO:0000313" key="2">
    <source>
        <dbReference type="EMBL" id="KKH46100.1"/>
    </source>
</evidence>
<dbReference type="Proteomes" id="UP000034672">
    <property type="component" value="Unassembled WGS sequence"/>
</dbReference>
<organism evidence="1 4">
    <name type="scientific">Methanosarcina mazei</name>
    <name type="common">Methanosarcina frisia</name>
    <dbReference type="NCBI Taxonomy" id="2209"/>
    <lineage>
        <taxon>Archaea</taxon>
        <taxon>Methanobacteriati</taxon>
        <taxon>Methanobacteriota</taxon>
        <taxon>Stenosarchaea group</taxon>
        <taxon>Methanomicrobia</taxon>
        <taxon>Methanosarcinales</taxon>
        <taxon>Methanosarcinaceae</taxon>
        <taxon>Methanosarcina</taxon>
    </lineage>
</organism>
<evidence type="ECO:0000313" key="3">
    <source>
        <dbReference type="Proteomes" id="UP000034259"/>
    </source>
</evidence>
<proteinExistence type="predicted"/>
<evidence type="ECO:0000313" key="4">
    <source>
        <dbReference type="Proteomes" id="UP000034672"/>
    </source>
</evidence>
<dbReference type="EMBL" id="JJQK01000242">
    <property type="protein sequence ID" value="KKH46100.1"/>
    <property type="molecule type" value="Genomic_DNA"/>
</dbReference>
<dbReference type="Proteomes" id="UP000034259">
    <property type="component" value="Unassembled WGS sequence"/>
</dbReference>
<dbReference type="PATRIC" id="fig|2209.52.peg.333"/>
<dbReference type="AlphaFoldDB" id="A0A0F8MKH8"/>
<reference evidence="3 4" key="1">
    <citation type="journal article" date="2015" name="ISME J.">
        <title>Genomic and phenotypic differentiation among Methanosarcina mazei populations from Columbia River sediment.</title>
        <authorList>
            <person name="Youngblut N.D."/>
            <person name="Wirth J.S."/>
            <person name="Henriksen J.R."/>
            <person name="Smith M."/>
            <person name="Simon H."/>
            <person name="Metcalf W.W."/>
            <person name="Whitaker R.J."/>
        </authorList>
    </citation>
    <scope>NUCLEOTIDE SEQUENCE [LARGE SCALE GENOMIC DNA]</scope>
    <source>
        <strain evidence="1 4">1.H.A.1A.4</strain>
        <strain evidence="2 3">1.H.A.2.1</strain>
    </source>
</reference>